<dbReference type="InterPro" id="IPR015424">
    <property type="entry name" value="PyrdxlP-dep_Trfase"/>
</dbReference>
<accession>A0A8J3G2Z8</accession>
<evidence type="ECO:0000256" key="5">
    <source>
        <dbReference type="ARBA" id="ARBA00022898"/>
    </source>
</evidence>
<dbReference type="GO" id="GO:0042802">
    <property type="term" value="F:identical protein binding"/>
    <property type="evidence" value="ECO:0007669"/>
    <property type="project" value="TreeGrafter"/>
</dbReference>
<keyword evidence="4" id="KW-0808">Transferase</keyword>
<dbReference type="InterPro" id="IPR005814">
    <property type="entry name" value="Aminotrans_3"/>
</dbReference>
<keyword evidence="5 6" id="KW-0663">Pyridoxal phosphate</keyword>
<evidence type="ECO:0000313" key="7">
    <source>
        <dbReference type="EMBL" id="GHA97896.1"/>
    </source>
</evidence>
<dbReference type="InterPro" id="IPR015421">
    <property type="entry name" value="PyrdxlP-dep_Trfase_major"/>
</dbReference>
<protein>
    <submittedName>
        <fullName evidence="7">4-aminobutyrate transaminase</fullName>
    </submittedName>
</protein>
<dbReference type="InterPro" id="IPR049704">
    <property type="entry name" value="Aminotrans_3_PPA_site"/>
</dbReference>
<dbReference type="FunFam" id="3.40.640.10:FF:000013">
    <property type="entry name" value="4-aminobutyrate aminotransferase"/>
    <property type="match status" value="1"/>
</dbReference>
<reference evidence="7" key="2">
    <citation type="submission" date="2020-09" db="EMBL/GenBank/DDBJ databases">
        <authorList>
            <person name="Sun Q."/>
            <person name="Kim S."/>
        </authorList>
    </citation>
    <scope>NUCLEOTIDE SEQUENCE</scope>
    <source>
        <strain evidence="7">KCTC 32513</strain>
    </source>
</reference>
<dbReference type="EMBL" id="BMZH01000008">
    <property type="protein sequence ID" value="GHA97896.1"/>
    <property type="molecule type" value="Genomic_DNA"/>
</dbReference>
<dbReference type="InterPro" id="IPR015422">
    <property type="entry name" value="PyrdxlP-dep_Trfase_small"/>
</dbReference>
<dbReference type="GO" id="GO:0009448">
    <property type="term" value="P:gamma-aminobutyric acid metabolic process"/>
    <property type="evidence" value="ECO:0007669"/>
    <property type="project" value="InterPro"/>
</dbReference>
<dbReference type="InterPro" id="IPR050103">
    <property type="entry name" value="Class-III_PLP-dep_AT"/>
</dbReference>
<keyword evidence="3" id="KW-0032">Aminotransferase</keyword>
<dbReference type="NCBIfam" id="TIGR00700">
    <property type="entry name" value="GABAtrnsam"/>
    <property type="match status" value="1"/>
</dbReference>
<proteinExistence type="inferred from homology"/>
<evidence type="ECO:0000256" key="6">
    <source>
        <dbReference type="RuleBase" id="RU003560"/>
    </source>
</evidence>
<comment type="cofactor">
    <cofactor evidence="1">
        <name>pyridoxal 5'-phosphate</name>
        <dbReference type="ChEBI" id="CHEBI:597326"/>
    </cofactor>
</comment>
<dbReference type="GO" id="GO:0030170">
    <property type="term" value="F:pyridoxal phosphate binding"/>
    <property type="evidence" value="ECO:0007669"/>
    <property type="project" value="InterPro"/>
</dbReference>
<dbReference type="Proteomes" id="UP000634004">
    <property type="component" value="Unassembled WGS sequence"/>
</dbReference>
<evidence type="ECO:0000256" key="2">
    <source>
        <dbReference type="ARBA" id="ARBA00008954"/>
    </source>
</evidence>
<gene>
    <name evidence="7" type="primary">gabT</name>
    <name evidence="7" type="ORF">GCM10009069_21130</name>
</gene>
<dbReference type="GO" id="GO:0034386">
    <property type="term" value="F:4-aminobutyrate:2-oxoglutarate transaminase activity"/>
    <property type="evidence" value="ECO:0007669"/>
    <property type="project" value="InterPro"/>
</dbReference>
<reference evidence="7" key="1">
    <citation type="journal article" date="2014" name="Int. J. Syst. Evol. Microbiol.">
        <title>Complete genome sequence of Corynebacterium casei LMG S-19264T (=DSM 44701T), isolated from a smear-ripened cheese.</title>
        <authorList>
            <consortium name="US DOE Joint Genome Institute (JGI-PGF)"/>
            <person name="Walter F."/>
            <person name="Albersmeier A."/>
            <person name="Kalinowski J."/>
            <person name="Ruckert C."/>
        </authorList>
    </citation>
    <scope>NUCLEOTIDE SEQUENCE</scope>
    <source>
        <strain evidence="7">KCTC 32513</strain>
    </source>
</reference>
<dbReference type="RefSeq" id="WP_189498225.1">
    <property type="nucleotide sequence ID" value="NZ_BMZH01000008.1"/>
</dbReference>
<evidence type="ECO:0000313" key="8">
    <source>
        <dbReference type="Proteomes" id="UP000634004"/>
    </source>
</evidence>
<dbReference type="Pfam" id="PF00202">
    <property type="entry name" value="Aminotran_3"/>
    <property type="match status" value="1"/>
</dbReference>
<dbReference type="PANTHER" id="PTHR11986">
    <property type="entry name" value="AMINOTRANSFERASE CLASS III"/>
    <property type="match status" value="1"/>
</dbReference>
<sequence>MKNVPLKAVADISPTNARWQDRKVAAIARGEGNLAPVYIDRALNAEMWDVESRRYIDFGTGIAVCNTGHSHPKVVAAVKDQVDRFSHTCVMVTPYDTAVRLAEQLNRLAPGPSPKKSMFVTTGAEAVENAIKIARAHTRRRGVIAFNGGYHGRTNFTLGLTGKNAPYKTNFGPFPADIYRVPYPIEYHGVSLDDTLHAIEMLFKCDIVPEDVAAIIVEPVQGEGGFYPASDEFLRAIRTICDTHGIVMIADEIQSGFGRTGQFFCMEHSGVEPDLMTVAKGMAGGFPIAGVVGKAEIMDAPDPGGLGGTYAGSPVGCAAALAVIEVIEDEQLVDRANHIASVFATRLQALRAQYPDLIGDIRTDRGAMMAMEIIHDGDASKPNPDLVKAIVADAYKQGLVILSCGVRGNVFRFLPALTIPDALIHEGLDIFERVMAKVTSESAVSL</sequence>
<evidence type="ECO:0000256" key="3">
    <source>
        <dbReference type="ARBA" id="ARBA00022576"/>
    </source>
</evidence>
<dbReference type="CDD" id="cd00610">
    <property type="entry name" value="OAT_like"/>
    <property type="match status" value="1"/>
</dbReference>
<organism evidence="7 8">
    <name type="scientific">Algimonas arctica</name>
    <dbReference type="NCBI Taxonomy" id="1479486"/>
    <lineage>
        <taxon>Bacteria</taxon>
        <taxon>Pseudomonadati</taxon>
        <taxon>Pseudomonadota</taxon>
        <taxon>Alphaproteobacteria</taxon>
        <taxon>Maricaulales</taxon>
        <taxon>Robiginitomaculaceae</taxon>
        <taxon>Algimonas</taxon>
    </lineage>
</organism>
<dbReference type="SUPFAM" id="SSF53383">
    <property type="entry name" value="PLP-dependent transferases"/>
    <property type="match status" value="1"/>
</dbReference>
<keyword evidence="8" id="KW-1185">Reference proteome</keyword>
<dbReference type="InterPro" id="IPR004632">
    <property type="entry name" value="4NH2But_aminotransferase_bac"/>
</dbReference>
<comment type="caution">
    <text evidence="7">The sequence shown here is derived from an EMBL/GenBank/DDBJ whole genome shotgun (WGS) entry which is preliminary data.</text>
</comment>
<dbReference type="AlphaFoldDB" id="A0A8J3G2Z8"/>
<dbReference type="Gene3D" id="3.40.640.10">
    <property type="entry name" value="Type I PLP-dependent aspartate aminotransferase-like (Major domain)"/>
    <property type="match status" value="1"/>
</dbReference>
<comment type="similarity">
    <text evidence="2 6">Belongs to the class-III pyridoxal-phosphate-dependent aminotransferase family.</text>
</comment>
<dbReference type="PIRSF" id="PIRSF000521">
    <property type="entry name" value="Transaminase_4ab_Lys_Orn"/>
    <property type="match status" value="1"/>
</dbReference>
<name>A0A8J3G2Z8_9PROT</name>
<dbReference type="Gene3D" id="3.90.1150.10">
    <property type="entry name" value="Aspartate Aminotransferase, domain 1"/>
    <property type="match status" value="1"/>
</dbReference>
<evidence type="ECO:0000256" key="1">
    <source>
        <dbReference type="ARBA" id="ARBA00001933"/>
    </source>
</evidence>
<evidence type="ECO:0000256" key="4">
    <source>
        <dbReference type="ARBA" id="ARBA00022679"/>
    </source>
</evidence>
<dbReference type="PROSITE" id="PS00600">
    <property type="entry name" value="AA_TRANSFER_CLASS_3"/>
    <property type="match status" value="1"/>
</dbReference>